<dbReference type="EMBL" id="CAJOBI010315141">
    <property type="protein sequence ID" value="CAF5175554.1"/>
    <property type="molecule type" value="Genomic_DNA"/>
</dbReference>
<organism evidence="2 3">
    <name type="scientific">Rotaria magnacalcarata</name>
    <dbReference type="NCBI Taxonomy" id="392030"/>
    <lineage>
        <taxon>Eukaryota</taxon>
        <taxon>Metazoa</taxon>
        <taxon>Spiralia</taxon>
        <taxon>Gnathifera</taxon>
        <taxon>Rotifera</taxon>
        <taxon>Eurotatoria</taxon>
        <taxon>Bdelloidea</taxon>
        <taxon>Philodinida</taxon>
        <taxon>Philodinidae</taxon>
        <taxon>Rotaria</taxon>
    </lineage>
</organism>
<feature type="region of interest" description="Disordered" evidence="1">
    <location>
        <begin position="1"/>
        <end position="49"/>
    </location>
</feature>
<feature type="region of interest" description="Disordered" evidence="1">
    <location>
        <begin position="65"/>
        <end position="131"/>
    </location>
</feature>
<evidence type="ECO:0000313" key="2">
    <source>
        <dbReference type="EMBL" id="CAF5175554.1"/>
    </source>
</evidence>
<feature type="non-terminal residue" evidence="2">
    <location>
        <position position="1"/>
    </location>
</feature>
<dbReference type="Proteomes" id="UP000676336">
    <property type="component" value="Unassembled WGS sequence"/>
</dbReference>
<dbReference type="AlphaFoldDB" id="A0A8S3H2Z0"/>
<protein>
    <submittedName>
        <fullName evidence="2">Uncharacterized protein</fullName>
    </submittedName>
</protein>
<feature type="compositionally biased region" description="Basic and acidic residues" evidence="1">
    <location>
        <begin position="65"/>
        <end position="87"/>
    </location>
</feature>
<proteinExistence type="predicted"/>
<feature type="compositionally biased region" description="Basic and acidic residues" evidence="1">
    <location>
        <begin position="1"/>
        <end position="18"/>
    </location>
</feature>
<reference evidence="2" key="1">
    <citation type="submission" date="2021-02" db="EMBL/GenBank/DDBJ databases">
        <authorList>
            <person name="Nowell W R."/>
        </authorList>
    </citation>
    <scope>NUCLEOTIDE SEQUENCE</scope>
</reference>
<gene>
    <name evidence="2" type="ORF">SMN809_LOCUS67313</name>
</gene>
<name>A0A8S3H2Z0_9BILA</name>
<comment type="caution">
    <text evidence="2">The sequence shown here is derived from an EMBL/GenBank/DDBJ whole genome shotgun (WGS) entry which is preliminary data.</text>
</comment>
<sequence length="351" mass="40670">MISYQDLDRPDEQRDPSFDNRLVPKSNKTNHLPSDKTNNQIQTKSSIDKDLALKLELDRIKKAGAQEREKLRAQRQAAAEKEKESQMKRNSAKTGDNEKREDGELGDSSDDENTKLTSPSEPRRLKKIVDNLALNPSKSTLSYRSKTPPSESIIDMSVMKLMRPMKLFRLDDDNNNAYREYLTTNFGRVRVHCQKPQPNFFSNLSCIEEIKRRFRLNNNTSSSVLFRHLVDDNDNDYLLSLQMQVEPEDGEIESDEENTMDLNGKLSKHNLSDDGNERHIRKKLKLNDDGLRDITKSSLNEKPWITSELRQLIKQRNKLQAQILNGDTNAEIEKKFKKMRNKISKHAKTLK</sequence>
<feature type="compositionally biased region" description="Polar residues" evidence="1">
    <location>
        <begin position="26"/>
        <end position="45"/>
    </location>
</feature>
<evidence type="ECO:0000256" key="1">
    <source>
        <dbReference type="SAM" id="MobiDB-lite"/>
    </source>
</evidence>
<evidence type="ECO:0000313" key="3">
    <source>
        <dbReference type="Proteomes" id="UP000676336"/>
    </source>
</evidence>
<accession>A0A8S3H2Z0</accession>